<protein>
    <recommendedName>
        <fullName evidence="3">Toprim domain-containing protein</fullName>
    </recommendedName>
</protein>
<name>A0A6P1E5A5_9GAMM</name>
<evidence type="ECO:0000313" key="1">
    <source>
        <dbReference type="EMBL" id="NEX22775.1"/>
    </source>
</evidence>
<evidence type="ECO:0000313" key="2">
    <source>
        <dbReference type="Proteomes" id="UP000471640"/>
    </source>
</evidence>
<reference evidence="2" key="1">
    <citation type="journal article" date="2020" name="Microbiol. Resour. Announc.">
        <title>Draft Genome Sequences of Thiorhodococcus mannitoliphagus and Thiorhodococcus minor, Purple Sulfur Photosynthetic Bacteria in the Gammaproteobacterial Family Chromatiaceae.</title>
        <authorList>
            <person name="Aviles F.A."/>
            <person name="Meyer T.E."/>
            <person name="Kyndt J.A."/>
        </authorList>
    </citation>
    <scope>NUCLEOTIDE SEQUENCE [LARGE SCALE GENOMIC DNA]</scope>
    <source>
        <strain evidence="2">DSM 18266</strain>
    </source>
</reference>
<evidence type="ECO:0008006" key="3">
    <source>
        <dbReference type="Google" id="ProtNLM"/>
    </source>
</evidence>
<proteinExistence type="predicted"/>
<comment type="caution">
    <text evidence="1">The sequence shown here is derived from an EMBL/GenBank/DDBJ whole genome shotgun (WGS) entry which is preliminary data.</text>
</comment>
<dbReference type="AlphaFoldDB" id="A0A6P1E5A5"/>
<keyword evidence="2" id="KW-1185">Reference proteome</keyword>
<sequence>MAIWADRDLSGRGEEAAWRLKHRLARRGLAVEVRLPPIVSNARSVDWLDILTGRLVA</sequence>
<dbReference type="EMBL" id="JAAIJR010000123">
    <property type="protein sequence ID" value="NEX22775.1"/>
    <property type="molecule type" value="Genomic_DNA"/>
</dbReference>
<accession>A0A6P1E5A5</accession>
<gene>
    <name evidence="1" type="ORF">G3480_21125</name>
</gene>
<reference evidence="1 2" key="2">
    <citation type="submission" date="2020-02" db="EMBL/GenBank/DDBJ databases">
        <title>Genome sequences of Thiorhodococcus mannitoliphagus and Thiorhodococcus minor, purple sulfur photosynthetic bacteria in the gammaproteobacterial family, Chromatiaceae.</title>
        <authorList>
            <person name="Aviles F.A."/>
            <person name="Meyer T.E."/>
            <person name="Kyndt J.A."/>
        </authorList>
    </citation>
    <scope>NUCLEOTIDE SEQUENCE [LARGE SCALE GENOMIC DNA]</scope>
    <source>
        <strain evidence="1 2">DSM 18266</strain>
    </source>
</reference>
<organism evidence="1 2">
    <name type="scientific">Thiorhodococcus mannitoliphagus</name>
    <dbReference type="NCBI Taxonomy" id="329406"/>
    <lineage>
        <taxon>Bacteria</taxon>
        <taxon>Pseudomonadati</taxon>
        <taxon>Pseudomonadota</taxon>
        <taxon>Gammaproteobacteria</taxon>
        <taxon>Chromatiales</taxon>
        <taxon>Chromatiaceae</taxon>
        <taxon>Thiorhodococcus</taxon>
    </lineage>
</organism>
<dbReference type="Proteomes" id="UP000471640">
    <property type="component" value="Unassembled WGS sequence"/>
</dbReference>